<feature type="compositionally biased region" description="Basic and acidic residues" evidence="5">
    <location>
        <begin position="2413"/>
        <end position="2423"/>
    </location>
</feature>
<dbReference type="SUPFAM" id="SSF48726">
    <property type="entry name" value="Immunoglobulin"/>
    <property type="match status" value="1"/>
</dbReference>
<feature type="compositionally biased region" description="Low complexity" evidence="5">
    <location>
        <begin position="1401"/>
        <end position="1417"/>
    </location>
</feature>
<feature type="region of interest" description="Disordered" evidence="5">
    <location>
        <begin position="1803"/>
        <end position="1887"/>
    </location>
</feature>
<dbReference type="PROSITE" id="PS51450">
    <property type="entry name" value="LRR"/>
    <property type="match status" value="3"/>
</dbReference>
<feature type="signal peptide" evidence="7">
    <location>
        <begin position="1"/>
        <end position="22"/>
    </location>
</feature>
<dbReference type="InterPro" id="IPR013783">
    <property type="entry name" value="Ig-like_fold"/>
</dbReference>
<feature type="region of interest" description="Disordered" evidence="5">
    <location>
        <begin position="1446"/>
        <end position="1522"/>
    </location>
</feature>
<reference evidence="9 10" key="1">
    <citation type="submission" date="2022-01" db="EMBL/GenBank/DDBJ databases">
        <title>A high-quality chromosome-level genome assembly of rohu carp, Labeo rohita.</title>
        <authorList>
            <person name="Arick M.A. II"/>
            <person name="Hsu C.-Y."/>
            <person name="Magbanua Z."/>
            <person name="Pechanova O."/>
            <person name="Grover C."/>
            <person name="Miller E."/>
            <person name="Thrash A."/>
            <person name="Ezzel L."/>
            <person name="Alam S."/>
            <person name="Benzie J."/>
            <person name="Hamilton M."/>
            <person name="Karsi A."/>
            <person name="Lawrence M.L."/>
            <person name="Peterson D.G."/>
        </authorList>
    </citation>
    <scope>NUCLEOTIDE SEQUENCE [LARGE SCALE GENOMIC DNA]</scope>
    <source>
        <strain evidence="10">BAU-BD-2019</strain>
        <tissue evidence="9">Blood</tissue>
    </source>
</reference>
<feature type="region of interest" description="Disordered" evidence="5">
    <location>
        <begin position="2170"/>
        <end position="2207"/>
    </location>
</feature>
<evidence type="ECO:0000256" key="4">
    <source>
        <dbReference type="ARBA" id="ARBA00023157"/>
    </source>
</evidence>
<organism evidence="9 10">
    <name type="scientific">Labeo rohita</name>
    <name type="common">Indian major carp</name>
    <name type="synonym">Cyprinus rohita</name>
    <dbReference type="NCBI Taxonomy" id="84645"/>
    <lineage>
        <taxon>Eukaryota</taxon>
        <taxon>Metazoa</taxon>
        <taxon>Chordata</taxon>
        <taxon>Craniata</taxon>
        <taxon>Vertebrata</taxon>
        <taxon>Euteleostomi</taxon>
        <taxon>Actinopterygii</taxon>
        <taxon>Neopterygii</taxon>
        <taxon>Teleostei</taxon>
        <taxon>Ostariophysi</taxon>
        <taxon>Cypriniformes</taxon>
        <taxon>Cyprinidae</taxon>
        <taxon>Labeoninae</taxon>
        <taxon>Labeonini</taxon>
        <taxon>Labeo</taxon>
    </lineage>
</organism>
<dbReference type="PANTHER" id="PTHR24366">
    <property type="entry name" value="IG(IMMUNOGLOBULIN) AND LRR(LEUCINE RICH REPEAT) DOMAINS"/>
    <property type="match status" value="1"/>
</dbReference>
<feature type="compositionally biased region" description="Low complexity" evidence="5">
    <location>
        <begin position="591"/>
        <end position="601"/>
    </location>
</feature>
<feature type="compositionally biased region" description="Low complexity" evidence="5">
    <location>
        <begin position="1491"/>
        <end position="1507"/>
    </location>
</feature>
<feature type="region of interest" description="Disordered" evidence="5">
    <location>
        <begin position="2306"/>
        <end position="2360"/>
    </location>
</feature>
<keyword evidence="3" id="KW-0677">Repeat</keyword>
<keyword evidence="6" id="KW-0472">Membrane</keyword>
<feature type="region of interest" description="Disordered" evidence="5">
    <location>
        <begin position="2741"/>
        <end position="2782"/>
    </location>
</feature>
<feature type="domain" description="Ig-like" evidence="8">
    <location>
        <begin position="281"/>
        <end position="357"/>
    </location>
</feature>
<evidence type="ECO:0000256" key="5">
    <source>
        <dbReference type="SAM" id="MobiDB-lite"/>
    </source>
</evidence>
<feature type="compositionally biased region" description="Polar residues" evidence="5">
    <location>
        <begin position="2349"/>
        <end position="2360"/>
    </location>
</feature>
<keyword evidence="4" id="KW-1015">Disulfide bond</keyword>
<feature type="compositionally biased region" description="Low complexity" evidence="5">
    <location>
        <begin position="1311"/>
        <end position="1327"/>
    </location>
</feature>
<dbReference type="InterPro" id="IPR003599">
    <property type="entry name" value="Ig_sub"/>
</dbReference>
<feature type="region of interest" description="Disordered" evidence="5">
    <location>
        <begin position="438"/>
        <end position="467"/>
    </location>
</feature>
<feature type="compositionally biased region" description="Low complexity" evidence="5">
    <location>
        <begin position="1803"/>
        <end position="1812"/>
    </location>
</feature>
<feature type="region of interest" description="Disordered" evidence="5">
    <location>
        <begin position="1727"/>
        <end position="1766"/>
    </location>
</feature>
<feature type="region of interest" description="Disordered" evidence="5">
    <location>
        <begin position="1017"/>
        <end position="1070"/>
    </location>
</feature>
<dbReference type="Pfam" id="PF13855">
    <property type="entry name" value="LRR_8"/>
    <property type="match status" value="1"/>
</dbReference>
<dbReference type="Proteomes" id="UP000830375">
    <property type="component" value="Unassembled WGS sequence"/>
</dbReference>
<feature type="region of interest" description="Disordered" evidence="5">
    <location>
        <begin position="1267"/>
        <end position="1433"/>
    </location>
</feature>
<dbReference type="InterPro" id="IPR001611">
    <property type="entry name" value="Leu-rich_rpt"/>
</dbReference>
<proteinExistence type="predicted"/>
<feature type="compositionally biased region" description="Low complexity" evidence="5">
    <location>
        <begin position="947"/>
        <end position="963"/>
    </location>
</feature>
<dbReference type="InterPro" id="IPR032675">
    <property type="entry name" value="LRR_dom_sf"/>
</dbReference>
<feature type="compositionally biased region" description="Basic and acidic residues" evidence="5">
    <location>
        <begin position="1211"/>
        <end position="1222"/>
    </location>
</feature>
<gene>
    <name evidence="9" type="ORF">H4Q32_014720</name>
</gene>
<feature type="region of interest" description="Disordered" evidence="5">
    <location>
        <begin position="1541"/>
        <end position="1627"/>
    </location>
</feature>
<dbReference type="InterPro" id="IPR003591">
    <property type="entry name" value="Leu-rich_rpt_typical-subtyp"/>
</dbReference>
<feature type="compositionally biased region" description="Basic and acidic residues" evidence="5">
    <location>
        <begin position="526"/>
        <end position="537"/>
    </location>
</feature>
<feature type="compositionally biased region" description="Polar residues" evidence="5">
    <location>
        <begin position="2610"/>
        <end position="2625"/>
    </location>
</feature>
<keyword evidence="6" id="KW-0812">Transmembrane</keyword>
<evidence type="ECO:0000256" key="6">
    <source>
        <dbReference type="SAM" id="Phobius"/>
    </source>
</evidence>
<feature type="compositionally biased region" description="Low complexity" evidence="5">
    <location>
        <begin position="1542"/>
        <end position="1563"/>
    </location>
</feature>
<feature type="compositionally biased region" description="Low complexity" evidence="5">
    <location>
        <begin position="2762"/>
        <end position="2775"/>
    </location>
</feature>
<dbReference type="SUPFAM" id="SSF52058">
    <property type="entry name" value="L domain-like"/>
    <property type="match status" value="1"/>
</dbReference>
<keyword evidence="10" id="KW-1185">Reference proteome</keyword>
<comment type="caution">
    <text evidence="9">The sequence shown here is derived from an EMBL/GenBank/DDBJ whole genome shotgun (WGS) entry which is preliminary data.</text>
</comment>
<dbReference type="InterPro" id="IPR036179">
    <property type="entry name" value="Ig-like_dom_sf"/>
</dbReference>
<dbReference type="InterPro" id="IPR000372">
    <property type="entry name" value="LRRNT"/>
</dbReference>
<feature type="compositionally biased region" description="Basic and acidic residues" evidence="5">
    <location>
        <begin position="2322"/>
        <end position="2331"/>
    </location>
</feature>
<feature type="compositionally biased region" description="Low complexity" evidence="5">
    <location>
        <begin position="1591"/>
        <end position="1604"/>
    </location>
</feature>
<dbReference type="InterPro" id="IPR007110">
    <property type="entry name" value="Ig-like_dom"/>
</dbReference>
<dbReference type="EMBL" id="JACTAM010000020">
    <property type="protein sequence ID" value="KAI2651933.1"/>
    <property type="molecule type" value="Genomic_DNA"/>
</dbReference>
<feature type="region of interest" description="Disordered" evidence="5">
    <location>
        <begin position="824"/>
        <end position="878"/>
    </location>
</feature>
<dbReference type="SMART" id="SM00013">
    <property type="entry name" value="LRRNT"/>
    <property type="match status" value="1"/>
</dbReference>
<feature type="compositionally biased region" description="Polar residues" evidence="5">
    <location>
        <begin position="1732"/>
        <end position="1746"/>
    </location>
</feature>
<dbReference type="SMART" id="SM00082">
    <property type="entry name" value="LRRCT"/>
    <property type="match status" value="1"/>
</dbReference>
<feature type="compositionally biased region" description="Polar residues" evidence="5">
    <location>
        <begin position="1564"/>
        <end position="1579"/>
    </location>
</feature>
<protein>
    <submittedName>
        <fullName evidence="9">Leucine-rich repeat-containing protein 66</fullName>
    </submittedName>
</protein>
<dbReference type="SMART" id="SM00409">
    <property type="entry name" value="IG"/>
    <property type="match status" value="1"/>
</dbReference>
<keyword evidence="2 7" id="KW-0732">Signal</keyword>
<evidence type="ECO:0000313" key="9">
    <source>
        <dbReference type="EMBL" id="KAI2651933.1"/>
    </source>
</evidence>
<feature type="compositionally biased region" description="Polar residues" evidence="5">
    <location>
        <begin position="493"/>
        <end position="506"/>
    </location>
</feature>
<evidence type="ECO:0000256" key="2">
    <source>
        <dbReference type="ARBA" id="ARBA00022729"/>
    </source>
</evidence>
<feature type="region of interest" description="Disordered" evidence="5">
    <location>
        <begin position="927"/>
        <end position="982"/>
    </location>
</feature>
<feature type="compositionally biased region" description="Basic and acidic residues" evidence="5">
    <location>
        <begin position="2676"/>
        <end position="2685"/>
    </location>
</feature>
<evidence type="ECO:0000313" key="10">
    <source>
        <dbReference type="Proteomes" id="UP000830375"/>
    </source>
</evidence>
<feature type="region of interest" description="Disordered" evidence="5">
    <location>
        <begin position="573"/>
        <end position="735"/>
    </location>
</feature>
<feature type="chain" id="PRO_5045238967" evidence="7">
    <location>
        <begin position="23"/>
        <end position="2782"/>
    </location>
</feature>
<evidence type="ECO:0000256" key="1">
    <source>
        <dbReference type="ARBA" id="ARBA00022614"/>
    </source>
</evidence>
<feature type="region of interest" description="Disordered" evidence="5">
    <location>
        <begin position="1107"/>
        <end position="1163"/>
    </location>
</feature>
<feature type="compositionally biased region" description="Polar residues" evidence="5">
    <location>
        <begin position="1617"/>
        <end position="1626"/>
    </location>
</feature>
<evidence type="ECO:0000256" key="3">
    <source>
        <dbReference type="ARBA" id="ARBA00022737"/>
    </source>
</evidence>
<feature type="compositionally biased region" description="Low complexity" evidence="5">
    <location>
        <begin position="709"/>
        <end position="725"/>
    </location>
</feature>
<dbReference type="Gene3D" id="3.80.10.10">
    <property type="entry name" value="Ribonuclease Inhibitor"/>
    <property type="match status" value="1"/>
</dbReference>
<dbReference type="SMART" id="SM00369">
    <property type="entry name" value="LRR_TYP"/>
    <property type="match status" value="5"/>
</dbReference>
<feature type="compositionally biased region" description="Basic and acidic residues" evidence="5">
    <location>
        <begin position="1028"/>
        <end position="1039"/>
    </location>
</feature>
<evidence type="ECO:0000256" key="7">
    <source>
        <dbReference type="SAM" id="SignalP"/>
    </source>
</evidence>
<feature type="compositionally biased region" description="Low complexity" evidence="5">
    <location>
        <begin position="1128"/>
        <end position="1144"/>
    </location>
</feature>
<dbReference type="PANTHER" id="PTHR24366:SF96">
    <property type="entry name" value="LEUCINE RICH REPEAT CONTAINING 53"/>
    <property type="match status" value="1"/>
</dbReference>
<evidence type="ECO:0000259" key="8">
    <source>
        <dbReference type="PROSITE" id="PS50835"/>
    </source>
</evidence>
<sequence length="2782" mass="308443">MSAYSSVLGVAVLFLHLWGTHSFPTSTCPVPCLCQRGPLLNCSSLGLTEIPTRIPGTAVSLNISNNALRSLAPLSFGHVKLKRLLHLWVGSNALESLSLILKKDRSGTRTLTSGQQECTSWAPDLQLLSAERNHLKHLPKGLGCIKSLQILQLSYNQISEIGLTDLDNCIHLKELHLQHNNITSIHQHAFVNLKHLQVLDLSYNMLVTIPVPAYQSLRNLNALVDVSFNRWKCDCNLQTLRRWISFDTEIGDASWQVVCASPPHHAGKDLLHLKDSELTCPTHEYSTSGRYHNMIVDEGMQISIPCSNDSQDIMQVHWWTPQGQVRDNQPKLIIKDITEQQAGLYVCVSGLQGEHISVFDLHVYKKGSGSRSRREAATILNEQENTNAPRNVLRQRTESNFVLAVCLSVIITFIVAFILGVLLRPLLDKLWMRIRSKRRSTTPTTTTTSSAGPQPYVNEGYSDVEDQEVRSGSRVTFGGITEVEVPYYVTVENNQADGSSESNTEVEPQYETVKKNESSITGGKRQALERETHRGRADSSSSSSLQEGEVNALVINGKKLPTYSTKNMAKSMEFEPIPDANDITELKRRGSSSSSSSQSSQEGNFSRESEQSVDPPAVTIPGNKNTMGRIPGFSTDPFPERPNRLTELNVDELDPELWNDSGESFSFNESSERSSIRDLSNSALGHPLKDDFDKPFGKELNVDDNKQLNRSNRVSSSSSSESVESIDGPNKYVVNPEEMDKSDIENYANSATLNRFGSLKDVTLNERMPSAGILIRQEAVTHDSVDDNMHIYDISDKPGVCVDVGLDTVPKVKRYIEFKQFKPHSGPPTLPSFSSSSTKNTLPDKITLPSLTTKDAIQETRRYSSSSSSSSEDGELTTEEDNFFRKIGVSSDGVAKVKRFITFKQFEPSSPLIPSFTKKDEMLEAKSYSSSSDDDDDHHLTTKSHNVDVSSVGVSNVKRYSSSSDDDDDPLTTKGDNEDVSSVRVSKVKRYITFKQFESPSPSPPSFTKKDEMLVAKSYSSSSDDDDDHHLTTKSHKVDVSSVGVSNVKRYSSSSDDDDPLTTKGDNVDVSSVRVSKVKRYITFKQFESRSPSPPSFTKKDEMLVAKSYSSSSDDDDDHHLTTKSHNVDVSSVGVSNVKRYSSSSDDDDDDDPLTTKGDNVDVSSVRVSKVKRYITFKQFESPSPSPPSFTKKDEMLVAKSYSSSSDDDDDHHLTTKSHKVDVSSVGVSNVKRYSSSSDDDDPLTTKGDSVDVSSVRVSKVKRYITFKQFETPSPSPPSFTKKDEMVEAKSYSSSSDDDDDHHLTTKSHNGDVSSVGVSNVKRYSSSSDDDDPLTTKGDNVDVSSVRVSKVKRYITFKQFEPPSPSPPSFTKKDEMLEAKSYSSSSDDDDDHHLTTKSHNGDVSSVGVSNVKRYSSSSDDDDPLTTKGDSVDVSSVRVSKVKRYITFKQFEPPSPSPPSFTKKDEMLEAKSYSSSSDDDDDHHLTTKSHNVDVSSVGVSNVKRYSSSSDDDDPLTTKGDNVDVSSVGVSKVKRYISFTQLESSSPTLSVSRPSTRIETTTEETIQSVQPSTTPKDTSPNAKKYMYLKHQHQSSSLPSSPTSTRKGLSGKIKRKKQNDQSYSGSQDSLPLYHVHPVYRSSINRLNRGYDTDRSYSSEEEDQFSEYPIEFTMASGINSGSITPDKKADKVLNIDFDNSSSSTDVFDKKHSKGLLKLRALNARLFNRHENETDEGNLQSQVETKSSTVSRNRKPKVTTNENENGLSLDHLPNVKRYLQFSHSDSYQVQLPSPPPTTGVVTPEFIVTTESRRSSSSSEDDVQLRSTPTIGVVTPGFIGTTESRRSSSSSEDDVKLPSLPPSTEVVTPRFIETTESRRSSSSSEDDVKETTEDINFVGQVGASYDRIPKVKRYIKFSSTEPSLTTLPLNKELGAKPESWRSSTSSEDDIKLSTNEDNFFGKIGVSHDTVPNVKRYIQFSQPKPYSPTLTSSSISTKRPAVVVETSSKTSVKLDDKPDATEKNLGGQIDLDAVSKVKRYVQFTQYKHHSPTLPSPPSLTMKDAIQETRRYSSSSSSSSSDELTTEKDNFFRKIGVASDGVSKVKRFITFKQFEPSSPTLPVSKIEATTETVTSTLTSTSKDDVRSQNENEEIGISLERVPRVKRYIQFKQPVSHLPVVSPTTSDKLQVTPRVETKSEARRSSSSSEDDVKPTAKVDNVFGQTGTSLDRVPRVRRYIQFTRPEIQSPVQTTTSLSSERVIVTTVAKETRRWSTSSSEEDVKLTTKKENIREETGEYLPKIPKVKRYIKFTQPEPYTSNLSPFRPLSTEKYTKVTETKLKPPATRDSTSSEDDVQEDNGSGQTGVSLNRVSRVKRYIQFTHTESQPPTQSASSVSAQRLGVLGAVQDTRRSSSSSEDDDDKPSIRETGESLDKIPKVKSYIQFTQYEPSAQSKLPSSSVAKSIKVTAIPTTNENKTESMTQITSSGSVDRVTRVKRYIQFTPTESQYPSWASTAVWAERVEISGVAQETKIPSTSAEYVKPNYSITGKTDTSFFQETGVSLDKIPKVNRYIAFTKNEPSSTKLMKRDLTPATQWSSLSSEMSPPASLKKGSALIIKTQSQSWKSESNSAEQTGLKSKLRKSSSSSSDESIGHNVVDVQALQDEPPAVPLTSPPPLEQENAREYLRENSEVRQRQERRRLQQQRRREMDEFDIASLSSMQQEGDKQNRSPADYGVTPFQTEHAYSNVFTSSTLSSRSTEGAEAPVLRGLKTKSTSTPSSKTPTSKYREYLI</sequence>
<feature type="transmembrane region" description="Helical" evidence="6">
    <location>
        <begin position="401"/>
        <end position="427"/>
    </location>
</feature>
<keyword evidence="6" id="KW-1133">Transmembrane helix</keyword>
<feature type="compositionally biased region" description="Basic and acidic residues" evidence="5">
    <location>
        <begin position="687"/>
        <end position="707"/>
    </location>
</feature>
<accession>A0ABQ8LMQ2</accession>
<dbReference type="Gene3D" id="2.60.40.10">
    <property type="entry name" value="Immunoglobulins"/>
    <property type="match status" value="1"/>
</dbReference>
<feature type="region of interest" description="Disordered" evidence="5">
    <location>
        <begin position="2610"/>
        <end position="2642"/>
    </location>
</feature>
<dbReference type="PROSITE" id="PS50835">
    <property type="entry name" value="IG_LIKE"/>
    <property type="match status" value="1"/>
</dbReference>
<feature type="compositionally biased region" description="Low complexity" evidence="5">
    <location>
        <begin position="441"/>
        <end position="450"/>
    </location>
</feature>
<feature type="region of interest" description="Disordered" evidence="5">
    <location>
        <begin position="2676"/>
        <end position="2725"/>
    </location>
</feature>
<keyword evidence="1" id="KW-0433">Leucine-rich repeat</keyword>
<feature type="region of interest" description="Disordered" evidence="5">
    <location>
        <begin position="1200"/>
        <end position="1253"/>
    </location>
</feature>
<dbReference type="InterPro" id="IPR000483">
    <property type="entry name" value="Cys-rich_flank_reg_C"/>
</dbReference>
<feature type="region of interest" description="Disordered" evidence="5">
    <location>
        <begin position="493"/>
        <end position="549"/>
    </location>
</feature>
<feature type="region of interest" description="Disordered" evidence="5">
    <location>
        <begin position="2395"/>
        <end position="2423"/>
    </location>
</feature>
<name>A0ABQ8LMQ2_LABRO</name>